<comment type="caution">
    <text evidence="1">The sequence shown here is derived from an EMBL/GenBank/DDBJ whole genome shotgun (WGS) entry which is preliminary data.</text>
</comment>
<dbReference type="Proteomes" id="UP000809349">
    <property type="component" value="Unassembled WGS sequence"/>
</dbReference>
<evidence type="ECO:0000313" key="2">
    <source>
        <dbReference type="Proteomes" id="UP000809349"/>
    </source>
</evidence>
<sequence length="295" mass="33025">MRPEWGDTERDPYGVALLKLAFAKAGVCHNLIYSEQRMKQVRAVYELGRDSGKLDIMITMTSPEREAALLGVPVPLTKGLLGWRIALVRKERLHQFAEVRAADQLKKFVAGQGHDWPDTAILRANGLPVEVSSTYEGMFKMLEAGRIDYFPRAIQQVFAEHDEHPALAVEPHIVLRYPADAYFFVNRRNKRLAEEVRRGLESAMADGSFDQLFYSYFAAQIAAAGLDGRRIIELPNPARSPSLPVDRSKLWFSLSELRRPAFIEAASGRTRPPVTADPCKAAALPATQTARRPPD</sequence>
<dbReference type="EMBL" id="JAFBIL020000001">
    <property type="protein sequence ID" value="MBZ2205674.1"/>
    <property type="molecule type" value="Genomic_DNA"/>
</dbReference>
<dbReference type="Gene3D" id="3.40.190.10">
    <property type="entry name" value="Periplasmic binding protein-like II"/>
    <property type="match status" value="2"/>
</dbReference>
<name>A0ABS7SHH5_9BURK</name>
<gene>
    <name evidence="1" type="ORF">I4X03_000195</name>
</gene>
<keyword evidence="2" id="KW-1185">Reference proteome</keyword>
<organism evidence="1 2">
    <name type="scientific">Massilia soli</name>
    <dbReference type="NCBI Taxonomy" id="2792854"/>
    <lineage>
        <taxon>Bacteria</taxon>
        <taxon>Pseudomonadati</taxon>
        <taxon>Pseudomonadota</taxon>
        <taxon>Betaproteobacteria</taxon>
        <taxon>Burkholderiales</taxon>
        <taxon>Oxalobacteraceae</taxon>
        <taxon>Telluria group</taxon>
        <taxon>Massilia</taxon>
    </lineage>
</organism>
<accession>A0ABS7SHH5</accession>
<protein>
    <submittedName>
        <fullName evidence="1">Transporter substrate-binding domain-containing protein</fullName>
    </submittedName>
</protein>
<proteinExistence type="predicted"/>
<evidence type="ECO:0000313" key="1">
    <source>
        <dbReference type="EMBL" id="MBZ2205674.1"/>
    </source>
</evidence>
<dbReference type="SUPFAM" id="SSF53850">
    <property type="entry name" value="Periplasmic binding protein-like II"/>
    <property type="match status" value="1"/>
</dbReference>
<reference evidence="1 2" key="1">
    <citation type="submission" date="2021-08" db="EMBL/GenBank/DDBJ databases">
        <title>Massilia sp. R798.</title>
        <authorList>
            <person name="Baek J.H."/>
            <person name="Jung H.S."/>
            <person name="Kim K.R."/>
            <person name="Jeon C.O."/>
        </authorList>
    </citation>
    <scope>NUCLEOTIDE SEQUENCE [LARGE SCALE GENOMIC DNA]</scope>
    <source>
        <strain evidence="1 2">R798</strain>
    </source>
</reference>